<dbReference type="EMBL" id="WWCL01000003">
    <property type="protein sequence ID" value="MYN46656.1"/>
    <property type="molecule type" value="Genomic_DNA"/>
</dbReference>
<comment type="caution">
    <text evidence="2">The sequence shown here is derived from an EMBL/GenBank/DDBJ whole genome shotgun (WGS) entry which is preliminary data.</text>
</comment>
<reference evidence="2" key="1">
    <citation type="submission" date="2019-12" db="EMBL/GenBank/DDBJ databases">
        <title>Novel species isolated from a subtropical stream in China.</title>
        <authorList>
            <person name="Lu H."/>
        </authorList>
    </citation>
    <scope>NUCLEOTIDE SEQUENCE [LARGE SCALE GENOMIC DNA]</scope>
    <source>
        <strain evidence="2">FT93W</strain>
    </source>
</reference>
<dbReference type="Proteomes" id="UP000444316">
    <property type="component" value="Unassembled WGS sequence"/>
</dbReference>
<evidence type="ECO:0000313" key="2">
    <source>
        <dbReference type="EMBL" id="MYN46656.1"/>
    </source>
</evidence>
<gene>
    <name evidence="2" type="ORF">GTP23_16535</name>
</gene>
<evidence type="ECO:0000256" key="1">
    <source>
        <dbReference type="SAM" id="MobiDB-lite"/>
    </source>
</evidence>
<dbReference type="AlphaFoldDB" id="A0A845I550"/>
<dbReference type="Pfam" id="PF11306">
    <property type="entry name" value="DUF3108"/>
    <property type="match status" value="1"/>
</dbReference>
<dbReference type="RefSeq" id="WP_161036114.1">
    <property type="nucleotide sequence ID" value="NZ_WWCL01000003.1"/>
</dbReference>
<feature type="region of interest" description="Disordered" evidence="1">
    <location>
        <begin position="61"/>
        <end position="100"/>
    </location>
</feature>
<dbReference type="InterPro" id="IPR021457">
    <property type="entry name" value="DUF3108"/>
</dbReference>
<accession>A0A845I550</accession>
<sequence>MSFVTFLRQRRRLLLFCVATLVLHGVAIDWAGNHLAGVAPRPSPLPPSLMTAQLQLSLPKHVDTPEPAQPQALPARQLPVRPPPSISQTSPNPAIAPLAPAPADATSAAVQGVLADAASLATPVEAEQAGASAAQTGMPAPMPAQADGATPLTAQVPELLSMRRYKVNLPPSADFDMDVARVDADGTRWNGSANMRWHTDGSQYQASVEAGLNLLVTRLNLLVMRSAGSIDDYGIAPATSTQKRARRAETATHFNRDAATITFSASERSFPLLVGAQDMTTVPFQLGGIGRADANQFATDIDMQVGEDRTANIFRFRLVGEEELETGLGKIKTWHLTRPPRPGSYTSRLDIWLAPSLNWLPVQLRNTEASGALTTQTVSRITTNVTGK</sequence>
<organism evidence="2 3">
    <name type="scientific">Duganella fentianensis</name>
    <dbReference type="NCBI Taxonomy" id="2692177"/>
    <lineage>
        <taxon>Bacteria</taxon>
        <taxon>Pseudomonadati</taxon>
        <taxon>Pseudomonadota</taxon>
        <taxon>Betaproteobacteria</taxon>
        <taxon>Burkholderiales</taxon>
        <taxon>Oxalobacteraceae</taxon>
        <taxon>Telluria group</taxon>
        <taxon>Duganella</taxon>
    </lineage>
</organism>
<keyword evidence="3" id="KW-1185">Reference proteome</keyword>
<feature type="compositionally biased region" description="Low complexity" evidence="1">
    <location>
        <begin position="91"/>
        <end position="100"/>
    </location>
</feature>
<protein>
    <submittedName>
        <fullName evidence="2">DUF3108 domain-containing protein</fullName>
    </submittedName>
</protein>
<evidence type="ECO:0000313" key="3">
    <source>
        <dbReference type="Proteomes" id="UP000444316"/>
    </source>
</evidence>
<proteinExistence type="predicted"/>
<name>A0A845I550_9BURK</name>